<dbReference type="Proteomes" id="UP000321513">
    <property type="component" value="Unassembled WGS sequence"/>
</dbReference>
<accession>A0A512BC58</accession>
<protein>
    <recommendedName>
        <fullName evidence="3">Secretion system C-terminal sorting domain-containing protein</fullName>
    </recommendedName>
</protein>
<proteinExistence type="predicted"/>
<dbReference type="EMBL" id="BJYT01000007">
    <property type="protein sequence ID" value="GEO09559.1"/>
    <property type="molecule type" value="Genomic_DNA"/>
</dbReference>
<dbReference type="OrthoDB" id="677236at2"/>
<name>A0A512BC58_9BACT</name>
<sequence>MEPTLDSLGYLNVVANNIGKLTLKVFDTKGLIAKKICRDIMTGVQKLDLNINDLSDGTYILNAFHGDVFLKSFKFVKQ</sequence>
<comment type="caution">
    <text evidence="1">The sequence shown here is derived from an EMBL/GenBank/DDBJ whole genome shotgun (WGS) entry which is preliminary data.</text>
</comment>
<keyword evidence="2" id="KW-1185">Reference proteome</keyword>
<evidence type="ECO:0000313" key="1">
    <source>
        <dbReference type="EMBL" id="GEO09559.1"/>
    </source>
</evidence>
<dbReference type="AlphaFoldDB" id="A0A512BC58"/>
<reference evidence="1 2" key="1">
    <citation type="submission" date="2019-07" db="EMBL/GenBank/DDBJ databases">
        <title>Whole genome shotgun sequence of Segetibacter aerophilus NBRC 106135.</title>
        <authorList>
            <person name="Hosoyama A."/>
            <person name="Uohara A."/>
            <person name="Ohji S."/>
            <person name="Ichikawa N."/>
        </authorList>
    </citation>
    <scope>NUCLEOTIDE SEQUENCE [LARGE SCALE GENOMIC DNA]</scope>
    <source>
        <strain evidence="1 2">NBRC 106135</strain>
    </source>
</reference>
<gene>
    <name evidence="1" type="ORF">SAE01_20550</name>
</gene>
<evidence type="ECO:0000313" key="2">
    <source>
        <dbReference type="Proteomes" id="UP000321513"/>
    </source>
</evidence>
<evidence type="ECO:0008006" key="3">
    <source>
        <dbReference type="Google" id="ProtNLM"/>
    </source>
</evidence>
<dbReference type="RefSeq" id="WP_147203686.1">
    <property type="nucleotide sequence ID" value="NZ_BJYT01000007.1"/>
</dbReference>
<organism evidence="1 2">
    <name type="scientific">Segetibacter aerophilus</name>
    <dbReference type="NCBI Taxonomy" id="670293"/>
    <lineage>
        <taxon>Bacteria</taxon>
        <taxon>Pseudomonadati</taxon>
        <taxon>Bacteroidota</taxon>
        <taxon>Chitinophagia</taxon>
        <taxon>Chitinophagales</taxon>
        <taxon>Chitinophagaceae</taxon>
        <taxon>Segetibacter</taxon>
    </lineage>
</organism>